<reference evidence="3" key="1">
    <citation type="submission" date="2017-01" db="EMBL/GenBank/DDBJ databases">
        <authorList>
            <person name="Varghese N."/>
            <person name="Submissions S."/>
        </authorList>
    </citation>
    <scope>NUCLEOTIDE SEQUENCE [LARGE SCALE GENOMIC DNA]</scope>
    <source>
        <strain evidence="3">DM9</strain>
    </source>
</reference>
<dbReference type="AlphaFoldDB" id="A0A1N7ABK7"/>
<dbReference type="InterPro" id="IPR058534">
    <property type="entry name" value="YjdF"/>
</dbReference>
<evidence type="ECO:0000313" key="2">
    <source>
        <dbReference type="EMBL" id="SIR36438.1"/>
    </source>
</evidence>
<dbReference type="InterPro" id="IPR014509">
    <property type="entry name" value="YjdF-like"/>
</dbReference>
<keyword evidence="1" id="KW-0812">Transmembrane</keyword>
<dbReference type="Pfam" id="PF09997">
    <property type="entry name" value="DUF2238"/>
    <property type="match status" value="1"/>
</dbReference>
<evidence type="ECO:0000313" key="3">
    <source>
        <dbReference type="Proteomes" id="UP000185924"/>
    </source>
</evidence>
<name>A0A1N7ABK7_9BACT</name>
<keyword evidence="1" id="KW-0472">Membrane</keyword>
<sequence length="220" mass="25333">MTFIMTFRSKHKLPFMRRPLHMAYMGTFIAFLAYTGFTTPDLLNWLLENSLTLSVVILLAAFYNIFRFTDTSYTLVFLFMMLHVYGSYYQYADNPFGEWMKGQFNFQRNHYDRIVHFGFGLLLTYPIYEIARRGFSLSVFLSSVLTLSLVLSLSAVYEIVEWIVADLVYDGDEQGMAYLGMQGDIWDAQKDMVLAFLGASIAIGVAIVLRKRTAPSTNRD</sequence>
<keyword evidence="1" id="KW-1133">Transmembrane helix</keyword>
<feature type="transmembrane region" description="Helical" evidence="1">
    <location>
        <begin position="20"/>
        <end position="37"/>
    </location>
</feature>
<keyword evidence="3" id="KW-1185">Reference proteome</keyword>
<dbReference type="Proteomes" id="UP000185924">
    <property type="component" value="Unassembled WGS sequence"/>
</dbReference>
<dbReference type="PIRSF" id="PIRSF020606">
    <property type="entry name" value="UCP020606"/>
    <property type="match status" value="1"/>
</dbReference>
<feature type="transmembrane region" description="Helical" evidence="1">
    <location>
        <begin position="135"/>
        <end position="157"/>
    </location>
</feature>
<gene>
    <name evidence="2" type="ORF">SAMN05421545_3365</name>
</gene>
<protein>
    <submittedName>
        <fullName evidence="2">Putative membrane protein</fullName>
    </submittedName>
</protein>
<feature type="transmembrane region" description="Helical" evidence="1">
    <location>
        <begin position="73"/>
        <end position="91"/>
    </location>
</feature>
<feature type="transmembrane region" description="Helical" evidence="1">
    <location>
        <begin position="192"/>
        <end position="209"/>
    </location>
</feature>
<organism evidence="2 3">
    <name type="scientific">Pontibacter lucknowensis</name>
    <dbReference type="NCBI Taxonomy" id="1077936"/>
    <lineage>
        <taxon>Bacteria</taxon>
        <taxon>Pseudomonadati</taxon>
        <taxon>Bacteroidota</taxon>
        <taxon>Cytophagia</taxon>
        <taxon>Cytophagales</taxon>
        <taxon>Hymenobacteraceae</taxon>
        <taxon>Pontibacter</taxon>
    </lineage>
</organism>
<proteinExistence type="predicted"/>
<feature type="transmembrane region" description="Helical" evidence="1">
    <location>
        <begin position="111"/>
        <end position="128"/>
    </location>
</feature>
<accession>A0A1N7ABK7</accession>
<dbReference type="EMBL" id="FTNM01000005">
    <property type="protein sequence ID" value="SIR36438.1"/>
    <property type="molecule type" value="Genomic_DNA"/>
</dbReference>
<feature type="transmembrane region" description="Helical" evidence="1">
    <location>
        <begin position="49"/>
        <end position="66"/>
    </location>
</feature>
<evidence type="ECO:0000256" key="1">
    <source>
        <dbReference type="SAM" id="Phobius"/>
    </source>
</evidence>